<evidence type="ECO:0000313" key="1">
    <source>
        <dbReference type="EMBL" id="MBC6678339.1"/>
    </source>
</evidence>
<dbReference type="AlphaFoldDB" id="A0A923NH64"/>
<dbReference type="EMBL" id="JACRYT010000001">
    <property type="protein sequence ID" value="MBC6678339.1"/>
    <property type="molecule type" value="Genomic_DNA"/>
</dbReference>
<organism evidence="1 2">
    <name type="scientific">Zhenpiania hominis</name>
    <dbReference type="NCBI Taxonomy" id="2763644"/>
    <lineage>
        <taxon>Bacteria</taxon>
        <taxon>Bacillati</taxon>
        <taxon>Bacillota</taxon>
        <taxon>Clostridia</taxon>
        <taxon>Peptostreptococcales</taxon>
        <taxon>Anaerovoracaceae</taxon>
        <taxon>Zhenpiania</taxon>
    </lineage>
</organism>
<sequence>MSVQKSREYETECLLDLITILLNKDLLPEWRREPDWAKVYKLADYHHVSNTIYSILLGMDGKRLTDWKGRFQERFRYAVLTQERYQIEGKRVLKEMQRYQIHVLEARERLITHFYERKELRYPQPLRFLVEKGKLETIHKIMQNLHYEKKQKKGTHIDEGEIWYYHAGGVYIVFSEKCHFTEKKMNRYFTVTPQKFPKKGSFYYLHEPELEDLYLYQIAYMAEAFAKGELEIRDLIDLWVYYLFCYEKLDWKFVNKELKYLDLNYFGDLIIRLAAVWFGQIGEYMEEFPQLADMERYILSKGTEAREENEEILPLIKNVADVYERDLKRERRREKRQLWLPPRDYMLTIYPCLSESILPLPFCWVHRIVNSQYRKLRGRIGRSILKLRDKLKKQKQQWKEKRQEKS</sequence>
<proteinExistence type="predicted"/>
<comment type="caution">
    <text evidence="1">The sequence shown here is derived from an EMBL/GenBank/DDBJ whole genome shotgun (WGS) entry which is preliminary data.</text>
</comment>
<reference evidence="1" key="1">
    <citation type="submission" date="2020-08" db="EMBL/GenBank/DDBJ databases">
        <title>Genome public.</title>
        <authorList>
            <person name="Liu C."/>
            <person name="Sun Q."/>
        </authorList>
    </citation>
    <scope>NUCLEOTIDE SEQUENCE</scope>
    <source>
        <strain evidence="1">BX12</strain>
    </source>
</reference>
<evidence type="ECO:0000313" key="2">
    <source>
        <dbReference type="Proteomes" id="UP000602647"/>
    </source>
</evidence>
<dbReference type="Pfam" id="PF14907">
    <property type="entry name" value="NTP_transf_5"/>
    <property type="match status" value="1"/>
</dbReference>
<gene>
    <name evidence="1" type="ORF">H9L42_00645</name>
</gene>
<keyword evidence="2" id="KW-1185">Reference proteome</keyword>
<protein>
    <submittedName>
        <fullName evidence="1">Nucleotidyltransferase family protein</fullName>
    </submittedName>
</protein>
<dbReference type="Proteomes" id="UP000602647">
    <property type="component" value="Unassembled WGS sequence"/>
</dbReference>
<dbReference type="InterPro" id="IPR039498">
    <property type="entry name" value="NTP_transf_5"/>
</dbReference>
<accession>A0A923NH64</accession>
<dbReference type="RefSeq" id="WP_187301537.1">
    <property type="nucleotide sequence ID" value="NZ_JACRYT010000001.1"/>
</dbReference>
<name>A0A923NH64_9FIRM</name>